<evidence type="ECO:0000256" key="1">
    <source>
        <dbReference type="ARBA" id="ARBA00004496"/>
    </source>
</evidence>
<dbReference type="GO" id="GO:0004843">
    <property type="term" value="F:cysteine-type deubiquitinase activity"/>
    <property type="evidence" value="ECO:0007669"/>
    <property type="project" value="TreeGrafter"/>
</dbReference>
<keyword evidence="6" id="KW-1185">Reference proteome</keyword>
<dbReference type="InterPro" id="IPR023236">
    <property type="entry name" value="OTULINL"/>
</dbReference>
<reference evidence="5 6" key="1">
    <citation type="submission" date="2020-06" db="EMBL/GenBank/DDBJ databases">
        <authorList>
            <consortium name="Wellcome Sanger Institute Data Sharing"/>
        </authorList>
    </citation>
    <scope>NUCLEOTIDE SEQUENCE [LARGE SCALE GENOMIC DNA]</scope>
</reference>
<dbReference type="GO" id="GO:0005737">
    <property type="term" value="C:cytoplasm"/>
    <property type="evidence" value="ECO:0007669"/>
    <property type="project" value="UniProtKB-SubCell"/>
</dbReference>
<dbReference type="Ensembl" id="ENSDCDT00010059160.1">
    <property type="protein sequence ID" value="ENSDCDP00010048805.1"/>
    <property type="gene ID" value="ENSDCDG00010029340.1"/>
</dbReference>
<name>A0AAY4DU32_9TELE</name>
<gene>
    <name evidence="5" type="primary">otulinb</name>
</gene>
<dbReference type="PRINTS" id="PR02055">
    <property type="entry name" value="PROTEINF105"/>
</dbReference>
<evidence type="ECO:0000256" key="2">
    <source>
        <dbReference type="ARBA" id="ARBA00010267"/>
    </source>
</evidence>
<feature type="compositionally biased region" description="Basic and acidic residues" evidence="4">
    <location>
        <begin position="15"/>
        <end position="24"/>
    </location>
</feature>
<reference evidence="5" key="2">
    <citation type="submission" date="2025-08" db="UniProtKB">
        <authorList>
            <consortium name="Ensembl"/>
        </authorList>
    </citation>
    <scope>IDENTIFICATION</scope>
</reference>
<dbReference type="InterPro" id="IPR023235">
    <property type="entry name" value="FAM105"/>
</dbReference>
<accession>A0AAY4DU32</accession>
<protein>
    <recommendedName>
        <fullName evidence="7">OTU domain-containing protein</fullName>
    </recommendedName>
</protein>
<dbReference type="GO" id="GO:1990108">
    <property type="term" value="P:protein linear deubiquitination"/>
    <property type="evidence" value="ECO:0007669"/>
    <property type="project" value="TreeGrafter"/>
</dbReference>
<dbReference type="GeneTree" id="ENSGT00390000009802"/>
<comment type="subcellular location">
    <subcellularLocation>
        <location evidence="1">Cytoplasm</location>
    </subcellularLocation>
</comment>
<dbReference type="Proteomes" id="UP000694580">
    <property type="component" value="Chromosome 4"/>
</dbReference>
<dbReference type="Pfam" id="PF16218">
    <property type="entry name" value="Peptidase_C101"/>
    <property type="match status" value="1"/>
</dbReference>
<evidence type="ECO:0000256" key="3">
    <source>
        <dbReference type="ARBA" id="ARBA00022490"/>
    </source>
</evidence>
<dbReference type="PANTHER" id="PTHR33662:SF3">
    <property type="entry name" value="FIBROUS SHEATH CABYR-BINDING PROTEIN-LIKE-RELATED"/>
    <property type="match status" value="1"/>
</dbReference>
<organism evidence="5 6">
    <name type="scientific">Denticeps clupeoides</name>
    <name type="common">denticle herring</name>
    <dbReference type="NCBI Taxonomy" id="299321"/>
    <lineage>
        <taxon>Eukaryota</taxon>
        <taxon>Metazoa</taxon>
        <taxon>Chordata</taxon>
        <taxon>Craniata</taxon>
        <taxon>Vertebrata</taxon>
        <taxon>Euteleostomi</taxon>
        <taxon>Actinopterygii</taxon>
        <taxon>Neopterygii</taxon>
        <taxon>Teleostei</taxon>
        <taxon>Clupei</taxon>
        <taxon>Clupeiformes</taxon>
        <taxon>Denticipitoidei</taxon>
        <taxon>Denticipitidae</taxon>
        <taxon>Denticeps</taxon>
    </lineage>
</organism>
<evidence type="ECO:0000313" key="5">
    <source>
        <dbReference type="Ensembl" id="ENSDCDP00010048805.1"/>
    </source>
</evidence>
<proteinExistence type="inferred from homology"/>
<evidence type="ECO:0000256" key="4">
    <source>
        <dbReference type="SAM" id="MobiDB-lite"/>
    </source>
</evidence>
<evidence type="ECO:0000313" key="6">
    <source>
        <dbReference type="Proteomes" id="UP000694580"/>
    </source>
</evidence>
<keyword evidence="3" id="KW-0963">Cytoplasm</keyword>
<reference evidence="5" key="3">
    <citation type="submission" date="2025-09" db="UniProtKB">
        <authorList>
            <consortium name="Ensembl"/>
        </authorList>
    </citation>
    <scope>IDENTIFICATION</scope>
</reference>
<feature type="region of interest" description="Disordered" evidence="4">
    <location>
        <begin position="1"/>
        <end position="24"/>
    </location>
</feature>
<dbReference type="PANTHER" id="PTHR33662">
    <property type="entry name" value="OTU DEUBIQUITINASE WITH LINEAR LINKAGE-SPECIFICITY A-RELATED"/>
    <property type="match status" value="1"/>
</dbReference>
<dbReference type="AlphaFoldDB" id="A0AAY4DU32"/>
<comment type="similarity">
    <text evidence="2">Belongs to the peptidase C65 family. Otulin subfamily.</text>
</comment>
<evidence type="ECO:0008006" key="7">
    <source>
        <dbReference type="Google" id="ProtNLM"/>
    </source>
</evidence>
<sequence>MDKTASAAEPSSPRGGRDHVDRTSLTNDENRYFPRILFYLRHLLSPSDTVLREEPCSVAAPVDILSYSQREWRGNTPKSVLIRKGYEAVAREFEGLRRVRGDNYCALRATLFQLLAQSHRLPTWMQNCDIKMWPSELKGPEKDLIGQWRFPFGGGRAAVEQMTHYLHLLKKRWEEVVHAADAEARESACQQVFRGQEEEYGLLEALKFLMLRTAAGLHAAMERGEDVPEFCCLLFARDSSRCPRSLFTNHLRLVGVSGGLEQVEMFLLGYSLQQTIRVYRLYKSDSEEFVTLYPNDHARTWPTITLLTEDDRHYNVPVSSCTSGPSQYGTSTYL</sequence>
<dbReference type="PRINTS" id="PR02056">
    <property type="entry name" value="PROTEINF105A"/>
</dbReference>